<evidence type="ECO:0000313" key="3">
    <source>
        <dbReference type="Proteomes" id="UP000030671"/>
    </source>
</evidence>
<feature type="compositionally biased region" description="Polar residues" evidence="1">
    <location>
        <begin position="1"/>
        <end position="10"/>
    </location>
</feature>
<feature type="non-terminal residue" evidence="2">
    <location>
        <position position="1"/>
    </location>
</feature>
<dbReference type="OrthoDB" id="3271284at2759"/>
<proteinExistence type="predicted"/>
<gene>
    <name evidence="2" type="ORF">HETIRDRAFT_441762</name>
</gene>
<dbReference type="AlphaFoldDB" id="W4JUV2"/>
<dbReference type="RefSeq" id="XP_009550847.1">
    <property type="nucleotide sequence ID" value="XM_009552552.1"/>
</dbReference>
<dbReference type="EMBL" id="KI925463">
    <property type="protein sequence ID" value="ETW77328.1"/>
    <property type="molecule type" value="Genomic_DNA"/>
</dbReference>
<keyword evidence="3" id="KW-1185">Reference proteome</keyword>
<organism evidence="2 3">
    <name type="scientific">Heterobasidion irregulare (strain TC 32-1)</name>
    <dbReference type="NCBI Taxonomy" id="747525"/>
    <lineage>
        <taxon>Eukaryota</taxon>
        <taxon>Fungi</taxon>
        <taxon>Dikarya</taxon>
        <taxon>Basidiomycota</taxon>
        <taxon>Agaricomycotina</taxon>
        <taxon>Agaricomycetes</taxon>
        <taxon>Russulales</taxon>
        <taxon>Bondarzewiaceae</taxon>
        <taxon>Heterobasidion</taxon>
        <taxon>Heterobasidion annosum species complex</taxon>
    </lineage>
</organism>
<evidence type="ECO:0000313" key="2">
    <source>
        <dbReference type="EMBL" id="ETW77328.1"/>
    </source>
</evidence>
<protein>
    <submittedName>
        <fullName evidence="2">Uncharacterized protein</fullName>
    </submittedName>
</protein>
<dbReference type="KEGG" id="hir:HETIRDRAFT_441762"/>
<evidence type="ECO:0000256" key="1">
    <source>
        <dbReference type="SAM" id="MobiDB-lite"/>
    </source>
</evidence>
<dbReference type="HOGENOM" id="CLU_1378290_0_0_1"/>
<feature type="compositionally biased region" description="Low complexity" evidence="1">
    <location>
        <begin position="38"/>
        <end position="50"/>
    </location>
</feature>
<feature type="compositionally biased region" description="Low complexity" evidence="1">
    <location>
        <begin position="135"/>
        <end position="154"/>
    </location>
</feature>
<reference evidence="2 3" key="1">
    <citation type="journal article" date="2012" name="New Phytol.">
        <title>Insight into trade-off between wood decay and parasitism from the genome of a fungal forest pathogen.</title>
        <authorList>
            <person name="Olson A."/>
            <person name="Aerts A."/>
            <person name="Asiegbu F."/>
            <person name="Belbahri L."/>
            <person name="Bouzid O."/>
            <person name="Broberg A."/>
            <person name="Canback B."/>
            <person name="Coutinho P.M."/>
            <person name="Cullen D."/>
            <person name="Dalman K."/>
            <person name="Deflorio G."/>
            <person name="van Diepen L.T."/>
            <person name="Dunand C."/>
            <person name="Duplessis S."/>
            <person name="Durling M."/>
            <person name="Gonthier P."/>
            <person name="Grimwood J."/>
            <person name="Fossdal C.G."/>
            <person name="Hansson D."/>
            <person name="Henrissat B."/>
            <person name="Hietala A."/>
            <person name="Himmelstrand K."/>
            <person name="Hoffmeister D."/>
            <person name="Hogberg N."/>
            <person name="James T.Y."/>
            <person name="Karlsson M."/>
            <person name="Kohler A."/>
            <person name="Kues U."/>
            <person name="Lee Y.H."/>
            <person name="Lin Y.C."/>
            <person name="Lind M."/>
            <person name="Lindquist E."/>
            <person name="Lombard V."/>
            <person name="Lucas S."/>
            <person name="Lunden K."/>
            <person name="Morin E."/>
            <person name="Murat C."/>
            <person name="Park J."/>
            <person name="Raffaello T."/>
            <person name="Rouze P."/>
            <person name="Salamov A."/>
            <person name="Schmutz J."/>
            <person name="Solheim H."/>
            <person name="Stahlberg J."/>
            <person name="Velez H."/>
            <person name="de Vries R.P."/>
            <person name="Wiebenga A."/>
            <person name="Woodward S."/>
            <person name="Yakovlev I."/>
            <person name="Garbelotto M."/>
            <person name="Martin F."/>
            <person name="Grigoriev I.V."/>
            <person name="Stenlid J."/>
        </authorList>
    </citation>
    <scope>NUCLEOTIDE SEQUENCE [LARGE SCALE GENOMIC DNA]</scope>
    <source>
        <strain evidence="2 3">TC 32-1</strain>
    </source>
</reference>
<dbReference type="GeneID" id="20675391"/>
<name>W4JUV2_HETIT</name>
<dbReference type="Proteomes" id="UP000030671">
    <property type="component" value="Unassembled WGS sequence"/>
</dbReference>
<dbReference type="InParanoid" id="W4JUV2"/>
<dbReference type="STRING" id="747525.W4JUV2"/>
<feature type="region of interest" description="Disordered" evidence="1">
    <location>
        <begin position="134"/>
        <end position="158"/>
    </location>
</feature>
<feature type="region of interest" description="Disordered" evidence="1">
    <location>
        <begin position="1"/>
        <end position="50"/>
    </location>
</feature>
<sequence length="198" mass="21160">MDDLQDQFSPGSARSASRRSSRVLASRKSSIRVSKAGLRSSNNQRSNRVSLVSQNRMSAVSSATTSLLSSSFVPPVPRIPHTDSLGIITTGLSSHNSAYTSDFSPTSESRALAQAQRDLCNMLGISIQDIKPQGRRSSMVVSPVSPRPSAASAARSRRTLSDVTGNRLAKGLAVLEPFVDLTKNDREHVLATLGIIDP</sequence>
<accession>W4JUV2</accession>